<proteinExistence type="predicted"/>
<keyword evidence="1 2" id="KW-0238">DNA-binding</keyword>
<feature type="domain" description="HTH tetR-type" evidence="3">
    <location>
        <begin position="8"/>
        <end position="68"/>
    </location>
</feature>
<accession>A0ABP6P4Q9</accession>
<dbReference type="PANTHER" id="PTHR30055:SF146">
    <property type="entry name" value="HTH-TYPE TRANSCRIPTIONAL DUAL REGULATOR CECR"/>
    <property type="match status" value="1"/>
</dbReference>
<protein>
    <submittedName>
        <fullName evidence="4">TetR/AcrR family transcriptional regulator</fullName>
    </submittedName>
</protein>
<comment type="caution">
    <text evidence="4">The sequence shown here is derived from an EMBL/GenBank/DDBJ whole genome shotgun (WGS) entry which is preliminary data.</text>
</comment>
<keyword evidence="5" id="KW-1185">Reference proteome</keyword>
<name>A0ABP6P4Q9_9ACTN</name>
<dbReference type="InterPro" id="IPR036271">
    <property type="entry name" value="Tet_transcr_reg_TetR-rel_C_sf"/>
</dbReference>
<dbReference type="InterPro" id="IPR039536">
    <property type="entry name" value="TetR_C_Proteobacteria"/>
</dbReference>
<dbReference type="EMBL" id="BAAAUT010000099">
    <property type="protein sequence ID" value="GAA3166542.1"/>
    <property type="molecule type" value="Genomic_DNA"/>
</dbReference>
<dbReference type="Pfam" id="PF14246">
    <property type="entry name" value="TetR_C_7"/>
    <property type="match status" value="1"/>
</dbReference>
<dbReference type="PROSITE" id="PS50977">
    <property type="entry name" value="HTH_TETR_2"/>
    <property type="match status" value="1"/>
</dbReference>
<dbReference type="PRINTS" id="PR00455">
    <property type="entry name" value="HTHTETR"/>
</dbReference>
<gene>
    <name evidence="4" type="ORF">GCM10010466_66670</name>
</gene>
<evidence type="ECO:0000313" key="4">
    <source>
        <dbReference type="EMBL" id="GAA3166542.1"/>
    </source>
</evidence>
<dbReference type="Gene3D" id="1.10.357.10">
    <property type="entry name" value="Tetracycline Repressor, domain 2"/>
    <property type="match status" value="1"/>
</dbReference>
<sequence>MATARGRIDKRQAILDGAFAVFARRGYAQACVQEIADEAGVAKPTVYNHLTDKATLFRHAVQAAAQSALDHRLAALKPLSEPGPDLRSTLEGVGHHLVRLHADERSCALRRLLYAELTHFPDILDIVVEYGPHRLSQALADRLARLVLIGRLHATSPDQAAEHFLALLIGPLEARSQMGTRQIGDTELQEIARAAAHTFLQAFGTEDVNARQPAG</sequence>
<evidence type="ECO:0000256" key="1">
    <source>
        <dbReference type="ARBA" id="ARBA00023125"/>
    </source>
</evidence>
<feature type="DNA-binding region" description="H-T-H motif" evidence="2">
    <location>
        <begin position="31"/>
        <end position="50"/>
    </location>
</feature>
<evidence type="ECO:0000313" key="5">
    <source>
        <dbReference type="Proteomes" id="UP001500320"/>
    </source>
</evidence>
<dbReference type="InterPro" id="IPR001647">
    <property type="entry name" value="HTH_TetR"/>
</dbReference>
<dbReference type="Pfam" id="PF00440">
    <property type="entry name" value="TetR_N"/>
    <property type="match status" value="1"/>
</dbReference>
<dbReference type="Gene3D" id="1.10.10.60">
    <property type="entry name" value="Homeodomain-like"/>
    <property type="match status" value="1"/>
</dbReference>
<evidence type="ECO:0000256" key="2">
    <source>
        <dbReference type="PROSITE-ProRule" id="PRU00335"/>
    </source>
</evidence>
<dbReference type="SUPFAM" id="SSF48498">
    <property type="entry name" value="Tetracyclin repressor-like, C-terminal domain"/>
    <property type="match status" value="1"/>
</dbReference>
<dbReference type="SUPFAM" id="SSF46689">
    <property type="entry name" value="Homeodomain-like"/>
    <property type="match status" value="1"/>
</dbReference>
<reference evidence="5" key="1">
    <citation type="journal article" date="2019" name="Int. J. Syst. Evol. Microbiol.">
        <title>The Global Catalogue of Microorganisms (GCM) 10K type strain sequencing project: providing services to taxonomists for standard genome sequencing and annotation.</title>
        <authorList>
            <consortium name="The Broad Institute Genomics Platform"/>
            <consortium name="The Broad Institute Genome Sequencing Center for Infectious Disease"/>
            <person name="Wu L."/>
            <person name="Ma J."/>
        </authorList>
    </citation>
    <scope>NUCLEOTIDE SEQUENCE [LARGE SCALE GENOMIC DNA]</scope>
    <source>
        <strain evidence="5">JCM 9373</strain>
    </source>
</reference>
<dbReference type="Proteomes" id="UP001500320">
    <property type="component" value="Unassembled WGS sequence"/>
</dbReference>
<dbReference type="PANTHER" id="PTHR30055">
    <property type="entry name" value="HTH-TYPE TRANSCRIPTIONAL REGULATOR RUTR"/>
    <property type="match status" value="1"/>
</dbReference>
<dbReference type="InterPro" id="IPR050109">
    <property type="entry name" value="HTH-type_TetR-like_transc_reg"/>
</dbReference>
<evidence type="ECO:0000259" key="3">
    <source>
        <dbReference type="PROSITE" id="PS50977"/>
    </source>
</evidence>
<dbReference type="InterPro" id="IPR009057">
    <property type="entry name" value="Homeodomain-like_sf"/>
</dbReference>
<organism evidence="4 5">
    <name type="scientific">Planomonospora alba</name>
    <dbReference type="NCBI Taxonomy" id="161354"/>
    <lineage>
        <taxon>Bacteria</taxon>
        <taxon>Bacillati</taxon>
        <taxon>Actinomycetota</taxon>
        <taxon>Actinomycetes</taxon>
        <taxon>Streptosporangiales</taxon>
        <taxon>Streptosporangiaceae</taxon>
        <taxon>Planomonospora</taxon>
    </lineage>
</organism>
<dbReference type="RefSeq" id="WP_344866684.1">
    <property type="nucleotide sequence ID" value="NZ_BAAAUT010000099.1"/>
</dbReference>